<comment type="similarity">
    <text evidence="1">Belongs to the Elbow/Noc family.</text>
</comment>
<reference evidence="8" key="1">
    <citation type="submission" date="2020-03" db="EMBL/GenBank/DDBJ databases">
        <authorList>
            <person name="Chebbi M.A."/>
            <person name="Drezen J.M."/>
        </authorList>
    </citation>
    <scope>NUCLEOTIDE SEQUENCE</scope>
    <source>
        <tissue evidence="8">Whole body</tissue>
    </source>
</reference>
<keyword evidence="2" id="KW-0479">Metal-binding</keyword>
<dbReference type="EMBL" id="JAAOIC020000064">
    <property type="protein sequence ID" value="KAG8035199.1"/>
    <property type="molecule type" value="Genomic_DNA"/>
</dbReference>
<dbReference type="PANTHER" id="PTHR12522:SF4">
    <property type="entry name" value="ZINC FINGER PROTEIN ELBOW"/>
    <property type="match status" value="1"/>
</dbReference>
<evidence type="ECO:0000256" key="3">
    <source>
        <dbReference type="ARBA" id="ARBA00022771"/>
    </source>
</evidence>
<feature type="compositionally biased region" description="Polar residues" evidence="6">
    <location>
        <begin position="111"/>
        <end position="185"/>
    </location>
</feature>
<feature type="compositionally biased region" description="Polar residues" evidence="6">
    <location>
        <begin position="76"/>
        <end position="96"/>
    </location>
</feature>
<keyword evidence="4" id="KW-0862">Zinc</keyword>
<keyword evidence="9" id="KW-1185">Reference proteome</keyword>
<gene>
    <name evidence="8" type="ORF">G9C98_001689</name>
</gene>
<accession>A0A8J5RA08</accession>
<evidence type="ECO:0000256" key="6">
    <source>
        <dbReference type="SAM" id="MobiDB-lite"/>
    </source>
</evidence>
<sequence>MLTSSANQYLRPEYLTPLPTTLDAKKSPLALLAQTCSQIGADPPASLKSLHSSLDKSSGKSSSKSTERLEGRDKSSPNNVINVTCNSESKPNSKQSSESHEKTSSPEEQRAPSSNSITQGRSRTPSTKRCSSNQSASSRAITPQGRKTSTPNGTSEVTRESPLSRTSSEVSSQMHQSLQLDSKSPYSSNLLLDPSIKDLPLGVFKSTPTAVSTSSYLSYPLPIDVMTSSLMSLHHVPTLKNVNTLNPYLNYSRMKGTSAGGPSDSPLVSPVCRDPYCTGCQYSSHLLNPITSTAAPTTSYSKLSTTTATTSASIANVNSIVHGSCPAGCIQCDHIKTPPTNPYGSVMNAHNSAMAAYAHAQLAALAAASQLPYVCNWIAGDTSYCGKRFSSSEELLQHLRSHTSVTSDSGLSFLTPTGLPPGHPLYSRSYPTPPLSPLATARYHPYGKSPGLLPPSLSSFGLHTMPPAPHPVAAAAAAAAASLPPYLSPYAFFGPTPRLGATSGLHH</sequence>
<evidence type="ECO:0000313" key="9">
    <source>
        <dbReference type="Proteomes" id="UP000729913"/>
    </source>
</evidence>
<proteinExistence type="inferred from homology"/>
<evidence type="ECO:0000256" key="1">
    <source>
        <dbReference type="ARBA" id="ARBA00010144"/>
    </source>
</evidence>
<evidence type="ECO:0000259" key="7">
    <source>
        <dbReference type="PROSITE" id="PS50157"/>
    </source>
</evidence>
<name>A0A8J5RA08_9HYME</name>
<dbReference type="OrthoDB" id="10054079at2759"/>
<dbReference type="InterPro" id="IPR013087">
    <property type="entry name" value="Znf_C2H2_type"/>
</dbReference>
<dbReference type="Proteomes" id="UP000729913">
    <property type="component" value="Unassembled WGS sequence"/>
</dbReference>
<protein>
    <recommendedName>
        <fullName evidence="7">C2H2-type domain-containing protein</fullName>
    </recommendedName>
</protein>
<feature type="region of interest" description="Disordered" evidence="6">
    <location>
        <begin position="1"/>
        <end position="22"/>
    </location>
</feature>
<feature type="compositionally biased region" description="Basic and acidic residues" evidence="6">
    <location>
        <begin position="65"/>
        <end position="75"/>
    </location>
</feature>
<evidence type="ECO:0000256" key="5">
    <source>
        <dbReference type="PROSITE-ProRule" id="PRU00042"/>
    </source>
</evidence>
<evidence type="ECO:0000313" key="8">
    <source>
        <dbReference type="EMBL" id="KAG8035199.1"/>
    </source>
</evidence>
<dbReference type="InterPro" id="IPR051520">
    <property type="entry name" value="Elbow/Noc_ZnFinger"/>
</dbReference>
<feature type="domain" description="C2H2-type" evidence="7">
    <location>
        <begin position="373"/>
        <end position="407"/>
    </location>
</feature>
<dbReference type="AlphaFoldDB" id="A0A8J5RA08"/>
<feature type="region of interest" description="Disordered" evidence="6">
    <location>
        <begin position="40"/>
        <end position="185"/>
    </location>
</feature>
<dbReference type="PROSITE" id="PS50157">
    <property type="entry name" value="ZINC_FINGER_C2H2_2"/>
    <property type="match status" value="1"/>
</dbReference>
<keyword evidence="3 5" id="KW-0863">Zinc-finger</keyword>
<evidence type="ECO:0000256" key="4">
    <source>
        <dbReference type="ARBA" id="ARBA00022833"/>
    </source>
</evidence>
<evidence type="ECO:0000256" key="2">
    <source>
        <dbReference type="ARBA" id="ARBA00022723"/>
    </source>
</evidence>
<comment type="caution">
    <text evidence="8">The sequence shown here is derived from an EMBL/GenBank/DDBJ whole genome shotgun (WGS) entry which is preliminary data.</text>
</comment>
<organism evidence="8 9">
    <name type="scientific">Cotesia typhae</name>
    <dbReference type="NCBI Taxonomy" id="2053667"/>
    <lineage>
        <taxon>Eukaryota</taxon>
        <taxon>Metazoa</taxon>
        <taxon>Ecdysozoa</taxon>
        <taxon>Arthropoda</taxon>
        <taxon>Hexapoda</taxon>
        <taxon>Insecta</taxon>
        <taxon>Pterygota</taxon>
        <taxon>Neoptera</taxon>
        <taxon>Endopterygota</taxon>
        <taxon>Hymenoptera</taxon>
        <taxon>Apocrita</taxon>
        <taxon>Ichneumonoidea</taxon>
        <taxon>Braconidae</taxon>
        <taxon>Microgastrinae</taxon>
        <taxon>Cotesia</taxon>
    </lineage>
</organism>
<reference evidence="8" key="2">
    <citation type="submission" date="2021-04" db="EMBL/GenBank/DDBJ databases">
        <title>Genome-wide patterns of bracovirus chromosomal integration into multiple host tissues during parasitism.</title>
        <authorList>
            <person name="Chebbi M.A.C."/>
        </authorList>
    </citation>
    <scope>NUCLEOTIDE SEQUENCE</scope>
    <source>
        <tissue evidence="8">Whole body</tissue>
    </source>
</reference>
<feature type="compositionally biased region" description="Basic and acidic residues" evidence="6">
    <location>
        <begin position="97"/>
        <end position="110"/>
    </location>
</feature>
<dbReference type="GO" id="GO:0005634">
    <property type="term" value="C:nucleus"/>
    <property type="evidence" value="ECO:0007669"/>
    <property type="project" value="TreeGrafter"/>
</dbReference>
<dbReference type="GO" id="GO:0045892">
    <property type="term" value="P:negative regulation of DNA-templated transcription"/>
    <property type="evidence" value="ECO:0007669"/>
    <property type="project" value="TreeGrafter"/>
</dbReference>
<dbReference type="PANTHER" id="PTHR12522">
    <property type="entry name" value="ZINC-FINGER PROTEIN NOLZ1-RELATED"/>
    <property type="match status" value="1"/>
</dbReference>
<dbReference type="GO" id="GO:0008270">
    <property type="term" value="F:zinc ion binding"/>
    <property type="evidence" value="ECO:0007669"/>
    <property type="project" value="UniProtKB-KW"/>
</dbReference>